<sequence>MSKYLQVGTMICIVDKLDEEDNEFYWDRAWTFSTIVANNPDNSSTKRNEQFYDSFKKAYEARGLVYDK</sequence>
<evidence type="ECO:0000313" key="1">
    <source>
        <dbReference type="EMBL" id="AUF82309.1"/>
    </source>
</evidence>
<keyword evidence="2" id="KW-1185">Reference proteome</keyword>
<accession>A0A2P0VNJ3</accession>
<dbReference type="Proteomes" id="UP000244773">
    <property type="component" value="Segment"/>
</dbReference>
<name>A0A2P0VNJ3_9VIRU</name>
<evidence type="ECO:0000313" key="2">
    <source>
        <dbReference type="Proteomes" id="UP000244773"/>
    </source>
</evidence>
<organism evidence="1">
    <name type="scientific">Tetraselmis virus 1</name>
    <dbReference type="NCBI Taxonomy" id="2060617"/>
    <lineage>
        <taxon>Viruses</taxon>
        <taxon>Varidnaviria</taxon>
        <taxon>Bamfordvirae</taxon>
        <taxon>Nucleocytoviricota</taxon>
        <taxon>Megaviricetes</taxon>
        <taxon>Imitervirales</taxon>
        <taxon>Allomimiviridae</taxon>
        <taxon>Oceanusvirus</taxon>
        <taxon>Oceanusvirus kaneohense</taxon>
    </lineage>
</organism>
<reference evidence="1" key="1">
    <citation type="journal article" date="2018" name="Virology">
        <title>A giant virus infecting green algae encodes key fermentation genes.</title>
        <authorList>
            <person name="Schvarcz C.R."/>
            <person name="Steward G.F."/>
        </authorList>
    </citation>
    <scope>NUCLEOTIDE SEQUENCE [LARGE SCALE GENOMIC DNA]</scope>
</reference>
<gene>
    <name evidence="1" type="ORF">TetV_217</name>
</gene>
<protein>
    <submittedName>
        <fullName evidence="1">Uncharacterized protein</fullName>
    </submittedName>
</protein>
<proteinExistence type="predicted"/>
<dbReference type="EMBL" id="KY322437">
    <property type="protein sequence ID" value="AUF82309.1"/>
    <property type="molecule type" value="Genomic_DNA"/>
</dbReference>